<dbReference type="Proteomes" id="UP000285865">
    <property type="component" value="Unassembled WGS sequence"/>
</dbReference>
<evidence type="ECO:0000256" key="1">
    <source>
        <dbReference type="SAM" id="Phobius"/>
    </source>
</evidence>
<protein>
    <submittedName>
        <fullName evidence="2">Uncharacterized protein</fullName>
    </submittedName>
</protein>
<proteinExistence type="predicted"/>
<gene>
    <name evidence="2" type="ORF">DW172_15970</name>
</gene>
<sequence length="196" mass="22969">MKKKQYKAVFRTRIDFKNDEPLQKPLHPGGLYYLDKHSESQVSYTDISHEAVRIINSELKPELQKYTDIFIKEVQVQAVYEGSIEIIYTVILGFLNLVSGLKDLYDAIHLLREISERHINKKLSDKFGRHFKVDTYVIVPESRDYWRLEEKMRWNKSGDGSVEKRDTFLYYLLVANVILLVIVGVLVFGAVEAMYF</sequence>
<evidence type="ECO:0000313" key="2">
    <source>
        <dbReference type="EMBL" id="RHI16815.1"/>
    </source>
</evidence>
<accession>A0A414ZHD6</accession>
<feature type="transmembrane region" description="Helical" evidence="1">
    <location>
        <begin position="168"/>
        <end position="191"/>
    </location>
</feature>
<evidence type="ECO:0000313" key="3">
    <source>
        <dbReference type="Proteomes" id="UP000285865"/>
    </source>
</evidence>
<keyword evidence="1" id="KW-1133">Transmembrane helix</keyword>
<dbReference type="RefSeq" id="WP_118258173.1">
    <property type="nucleotide sequence ID" value="NZ_QRKN01000025.1"/>
</dbReference>
<dbReference type="AlphaFoldDB" id="A0A414ZHD6"/>
<keyword evidence="1" id="KW-0812">Transmembrane</keyword>
<organism evidence="2 3">
    <name type="scientific">Agathobacter rectalis</name>
    <dbReference type="NCBI Taxonomy" id="39491"/>
    <lineage>
        <taxon>Bacteria</taxon>
        <taxon>Bacillati</taxon>
        <taxon>Bacillota</taxon>
        <taxon>Clostridia</taxon>
        <taxon>Lachnospirales</taxon>
        <taxon>Lachnospiraceae</taxon>
        <taxon>Agathobacter</taxon>
    </lineage>
</organism>
<comment type="caution">
    <text evidence="2">The sequence shown here is derived from an EMBL/GenBank/DDBJ whole genome shotgun (WGS) entry which is preliminary data.</text>
</comment>
<keyword evidence="1" id="KW-0472">Membrane</keyword>
<reference evidence="2 3" key="1">
    <citation type="submission" date="2018-08" db="EMBL/GenBank/DDBJ databases">
        <title>A genome reference for cultivated species of the human gut microbiota.</title>
        <authorList>
            <person name="Zou Y."/>
            <person name="Xue W."/>
            <person name="Luo G."/>
        </authorList>
    </citation>
    <scope>NUCLEOTIDE SEQUENCE [LARGE SCALE GENOMIC DNA]</scope>
    <source>
        <strain evidence="2 3">AM16-11</strain>
    </source>
</reference>
<dbReference type="EMBL" id="QRKN01000025">
    <property type="protein sequence ID" value="RHI16815.1"/>
    <property type="molecule type" value="Genomic_DNA"/>
</dbReference>
<name>A0A414ZHD6_9FIRM</name>